<reference evidence="1 2" key="1">
    <citation type="submission" date="2019-03" db="EMBL/GenBank/DDBJ databases">
        <title>Single cell metagenomics reveals metabolic interactions within the superorganism composed of flagellate Streblomastix strix and complex community of Bacteroidetes bacteria on its surface.</title>
        <authorList>
            <person name="Treitli S.C."/>
            <person name="Kolisko M."/>
            <person name="Husnik F."/>
            <person name="Keeling P."/>
            <person name="Hampl V."/>
        </authorList>
    </citation>
    <scope>NUCLEOTIDE SEQUENCE [LARGE SCALE GENOMIC DNA]</scope>
    <source>
        <strain evidence="1">ST1C</strain>
    </source>
</reference>
<evidence type="ECO:0000313" key="1">
    <source>
        <dbReference type="EMBL" id="KAA6357104.1"/>
    </source>
</evidence>
<proteinExistence type="predicted"/>
<feature type="non-terminal residue" evidence="1">
    <location>
        <position position="15"/>
    </location>
</feature>
<comment type="caution">
    <text evidence="1">The sequence shown here is derived from an EMBL/GenBank/DDBJ whole genome shotgun (WGS) entry which is preliminary data.</text>
</comment>
<evidence type="ECO:0000313" key="2">
    <source>
        <dbReference type="Proteomes" id="UP000324800"/>
    </source>
</evidence>
<sequence>MAGPQIGVSYTRCTR</sequence>
<protein>
    <submittedName>
        <fullName evidence="1">Uncharacterized protein</fullName>
    </submittedName>
</protein>
<organism evidence="1 2">
    <name type="scientific">Streblomastix strix</name>
    <dbReference type="NCBI Taxonomy" id="222440"/>
    <lineage>
        <taxon>Eukaryota</taxon>
        <taxon>Metamonada</taxon>
        <taxon>Preaxostyla</taxon>
        <taxon>Oxymonadida</taxon>
        <taxon>Streblomastigidae</taxon>
        <taxon>Streblomastix</taxon>
    </lineage>
</organism>
<dbReference type="Proteomes" id="UP000324800">
    <property type="component" value="Unassembled WGS sequence"/>
</dbReference>
<accession>A0A5J4TF72</accession>
<name>A0A5J4TF72_9EUKA</name>
<dbReference type="EMBL" id="SNRW01031910">
    <property type="protein sequence ID" value="KAA6357104.1"/>
    <property type="molecule type" value="Genomic_DNA"/>
</dbReference>
<gene>
    <name evidence="1" type="ORF">EZS28_047369</name>
</gene>